<dbReference type="PANTHER" id="PTHR43761:SF1">
    <property type="entry name" value="D-ISOMER SPECIFIC 2-HYDROXYACID DEHYDROGENASE CATALYTIC DOMAIN-CONTAINING PROTEIN-RELATED"/>
    <property type="match status" value="1"/>
</dbReference>
<dbReference type="EMBL" id="CAEZTT010000026">
    <property type="protein sequence ID" value="CAB4572280.1"/>
    <property type="molecule type" value="Genomic_DNA"/>
</dbReference>
<evidence type="ECO:0000256" key="2">
    <source>
        <dbReference type="ARBA" id="ARBA00023002"/>
    </source>
</evidence>
<evidence type="ECO:0000256" key="3">
    <source>
        <dbReference type="ARBA" id="ARBA00023027"/>
    </source>
</evidence>
<dbReference type="CDD" id="cd05299">
    <property type="entry name" value="CtBP_dh"/>
    <property type="match status" value="1"/>
</dbReference>
<organism evidence="6">
    <name type="scientific">freshwater metagenome</name>
    <dbReference type="NCBI Taxonomy" id="449393"/>
    <lineage>
        <taxon>unclassified sequences</taxon>
        <taxon>metagenomes</taxon>
        <taxon>ecological metagenomes</taxon>
    </lineage>
</organism>
<dbReference type="Gene3D" id="3.40.50.720">
    <property type="entry name" value="NAD(P)-binding Rossmann-like Domain"/>
    <property type="match status" value="2"/>
</dbReference>
<dbReference type="InterPro" id="IPR029753">
    <property type="entry name" value="D-isomer_DH_CS"/>
</dbReference>
<evidence type="ECO:0000259" key="5">
    <source>
        <dbReference type="Pfam" id="PF02826"/>
    </source>
</evidence>
<dbReference type="InterPro" id="IPR006139">
    <property type="entry name" value="D-isomer_2_OHA_DH_cat_dom"/>
</dbReference>
<feature type="domain" description="D-isomer specific 2-hydroxyacid dehydrogenase NAD-binding" evidence="5">
    <location>
        <begin position="112"/>
        <end position="285"/>
    </location>
</feature>
<dbReference type="GO" id="GO:0051287">
    <property type="term" value="F:NAD binding"/>
    <property type="evidence" value="ECO:0007669"/>
    <property type="project" value="InterPro"/>
</dbReference>
<accession>A0A6J6E6S7</accession>
<dbReference type="SUPFAM" id="SSF51735">
    <property type="entry name" value="NAD(P)-binding Rossmann-fold domains"/>
    <property type="match status" value="1"/>
</dbReference>
<dbReference type="InterPro" id="IPR043322">
    <property type="entry name" value="CtBP"/>
</dbReference>
<evidence type="ECO:0000256" key="1">
    <source>
        <dbReference type="ARBA" id="ARBA00005854"/>
    </source>
</evidence>
<dbReference type="InterPro" id="IPR006140">
    <property type="entry name" value="D-isomer_DH_NAD-bd"/>
</dbReference>
<dbReference type="AlphaFoldDB" id="A0A6J6E6S7"/>
<dbReference type="PROSITE" id="PS00065">
    <property type="entry name" value="D_2_HYDROXYACID_DH_1"/>
    <property type="match status" value="1"/>
</dbReference>
<name>A0A6J6E6S7_9ZZZZ</name>
<keyword evidence="2" id="KW-0560">Oxidoreductase</keyword>
<comment type="similarity">
    <text evidence="1">Belongs to the D-isomer specific 2-hydroxyacid dehydrogenase family.</text>
</comment>
<dbReference type="PANTHER" id="PTHR43761">
    <property type="entry name" value="D-ISOMER SPECIFIC 2-HYDROXYACID DEHYDROGENASE FAMILY PROTEIN (AFU_ORTHOLOGUE AFUA_1G13630)"/>
    <property type="match status" value="1"/>
</dbReference>
<dbReference type="GO" id="GO:0003714">
    <property type="term" value="F:transcription corepressor activity"/>
    <property type="evidence" value="ECO:0007669"/>
    <property type="project" value="InterPro"/>
</dbReference>
<keyword evidence="3" id="KW-0520">NAD</keyword>
<dbReference type="InterPro" id="IPR029752">
    <property type="entry name" value="D-isomer_DH_CS1"/>
</dbReference>
<gene>
    <name evidence="6" type="ORF">UFOPK1726_00350</name>
</gene>
<sequence>MTKPVFAVATGSIAMPNWIDPLAAELGFELRIGSIDTPDEVAKLTEGANSILVATQPVTREKISALADSVESIGRMGVGLDNIDLDAAKDHGIAVVHQPAYAVDEVSNHAAAMILASNRVLLPSDQDLRENNWRTKDFPRVMSLENSVLGVIGCGRIGHALMTKMRPFFKEVIGFDPMIKSDKFDFEMVNNVDDLLKRSDVISLHSPLTPETKNIVDARAISIMKDGAMIVNVSRGGLIDEAALASALISGKISSAGLDVFETEPLQADSPLRNVPNIILTSHIAWYSEVAGPRLVQWSAIDVFEYSKNKTIKHGRLAVDPRAN</sequence>
<evidence type="ECO:0000313" key="6">
    <source>
        <dbReference type="EMBL" id="CAB4572280.1"/>
    </source>
</evidence>
<dbReference type="InterPro" id="IPR036291">
    <property type="entry name" value="NAD(P)-bd_dom_sf"/>
</dbReference>
<dbReference type="PROSITE" id="PS00671">
    <property type="entry name" value="D_2_HYDROXYACID_DH_3"/>
    <property type="match status" value="1"/>
</dbReference>
<reference evidence="6" key="1">
    <citation type="submission" date="2020-05" db="EMBL/GenBank/DDBJ databases">
        <authorList>
            <person name="Chiriac C."/>
            <person name="Salcher M."/>
            <person name="Ghai R."/>
            <person name="Kavagutti S V."/>
        </authorList>
    </citation>
    <scope>NUCLEOTIDE SEQUENCE</scope>
</reference>
<dbReference type="Pfam" id="PF02826">
    <property type="entry name" value="2-Hacid_dh_C"/>
    <property type="match status" value="1"/>
</dbReference>
<proteinExistence type="inferred from homology"/>
<protein>
    <submittedName>
        <fullName evidence="6">Unannotated protein</fullName>
    </submittedName>
</protein>
<dbReference type="GO" id="GO:0016616">
    <property type="term" value="F:oxidoreductase activity, acting on the CH-OH group of donors, NAD or NADP as acceptor"/>
    <property type="evidence" value="ECO:0007669"/>
    <property type="project" value="InterPro"/>
</dbReference>
<evidence type="ECO:0000259" key="4">
    <source>
        <dbReference type="Pfam" id="PF00389"/>
    </source>
</evidence>
<dbReference type="PROSITE" id="PS00670">
    <property type="entry name" value="D_2_HYDROXYACID_DH_2"/>
    <property type="match status" value="1"/>
</dbReference>
<feature type="domain" description="D-isomer specific 2-hydroxyacid dehydrogenase catalytic" evidence="4">
    <location>
        <begin position="29"/>
        <end position="311"/>
    </location>
</feature>
<dbReference type="InterPro" id="IPR050418">
    <property type="entry name" value="D-iso_2-hydroxyacid_DH_PdxB"/>
</dbReference>
<dbReference type="Pfam" id="PF00389">
    <property type="entry name" value="2-Hacid_dh"/>
    <property type="match status" value="1"/>
</dbReference>
<dbReference type="SUPFAM" id="SSF52283">
    <property type="entry name" value="Formate/glycerate dehydrogenase catalytic domain-like"/>
    <property type="match status" value="1"/>
</dbReference>